<dbReference type="HOGENOM" id="CLU_158034_0_0_4"/>
<dbReference type="EMBL" id="CP006704">
    <property type="protein sequence ID" value="AIJ47315.1"/>
    <property type="molecule type" value="Genomic_DNA"/>
</dbReference>
<reference evidence="1 2" key="1">
    <citation type="journal article" date="2014" name="Genome Announc.">
        <title>Complete Genome Sequence of Polychlorinated Biphenyl Degrader Comamonas testosteroni TK102 (NBRC 109938).</title>
        <authorList>
            <person name="Fukuda K."/>
            <person name="Hosoyama A."/>
            <person name="Tsuchikane K."/>
            <person name="Ohji S."/>
            <person name="Yamazoe A."/>
            <person name="Fujita N."/>
            <person name="Shintani M."/>
            <person name="Kimbara K."/>
        </authorList>
    </citation>
    <scope>NUCLEOTIDE SEQUENCE [LARGE SCALE GENOMIC DNA]</scope>
    <source>
        <strain evidence="1">TK102</strain>
    </source>
</reference>
<dbReference type="KEGG" id="ctes:O987_16000"/>
<sequence>MQEAHFTVSLCDYPELPEDKRHQAEARYARVLARQLGGEEQVGQALSLVQGLEDTPPEEITDDAKLTFQRWMKAARAAAEAGLQGIGGTESCFFDVRRVAY</sequence>
<gene>
    <name evidence="1" type="ORF">O987_16000</name>
</gene>
<evidence type="ECO:0000313" key="1">
    <source>
        <dbReference type="EMBL" id="AIJ47315.1"/>
    </source>
</evidence>
<accession>A0A076PU75</accession>
<protein>
    <submittedName>
        <fullName evidence="1">Uncharacterized protein</fullName>
    </submittedName>
</protein>
<organism evidence="1 2">
    <name type="scientific">Comamonas testosteroni TK102</name>
    <dbReference type="NCBI Taxonomy" id="1392005"/>
    <lineage>
        <taxon>Bacteria</taxon>
        <taxon>Pseudomonadati</taxon>
        <taxon>Pseudomonadota</taxon>
        <taxon>Betaproteobacteria</taxon>
        <taxon>Burkholderiales</taxon>
        <taxon>Comamonadaceae</taxon>
        <taxon>Comamonas</taxon>
    </lineage>
</organism>
<evidence type="ECO:0000313" key="2">
    <source>
        <dbReference type="Proteomes" id="UP000028782"/>
    </source>
</evidence>
<proteinExistence type="predicted"/>
<dbReference type="Proteomes" id="UP000028782">
    <property type="component" value="Chromosome"/>
</dbReference>
<name>A0A076PU75_COMTE</name>
<dbReference type="RefSeq" id="WP_003054262.1">
    <property type="nucleotide sequence ID" value="NZ_CP006704.1"/>
</dbReference>
<dbReference type="AlphaFoldDB" id="A0A076PU75"/>